<dbReference type="AlphaFoldDB" id="X0T0K4"/>
<proteinExistence type="predicted"/>
<protein>
    <submittedName>
        <fullName evidence="2">Uncharacterized protein</fullName>
    </submittedName>
</protein>
<keyword evidence="1" id="KW-0812">Transmembrane</keyword>
<accession>X0T0K4</accession>
<evidence type="ECO:0000313" key="2">
    <source>
        <dbReference type="EMBL" id="GAF69570.1"/>
    </source>
</evidence>
<name>X0T0K4_9ZZZZ</name>
<feature type="transmembrane region" description="Helical" evidence="1">
    <location>
        <begin position="43"/>
        <end position="60"/>
    </location>
</feature>
<organism evidence="2">
    <name type="scientific">marine sediment metagenome</name>
    <dbReference type="NCBI Taxonomy" id="412755"/>
    <lineage>
        <taxon>unclassified sequences</taxon>
        <taxon>metagenomes</taxon>
        <taxon>ecological metagenomes</taxon>
    </lineage>
</organism>
<keyword evidence="1" id="KW-1133">Transmembrane helix</keyword>
<dbReference type="EMBL" id="BARS01005192">
    <property type="protein sequence ID" value="GAF69570.1"/>
    <property type="molecule type" value="Genomic_DNA"/>
</dbReference>
<keyword evidence="1" id="KW-0472">Membrane</keyword>
<sequence length="65" mass="7071">MGILALVLGILGALCAVMGIIIATEAVTWFDTALPKTFTETFWLMMSGILFLACIATALSRREYE</sequence>
<reference evidence="2" key="1">
    <citation type="journal article" date="2014" name="Front. Microbiol.">
        <title>High frequency of phylogenetically diverse reductive dehalogenase-homologous genes in deep subseafloor sedimentary metagenomes.</title>
        <authorList>
            <person name="Kawai M."/>
            <person name="Futagami T."/>
            <person name="Toyoda A."/>
            <person name="Takaki Y."/>
            <person name="Nishi S."/>
            <person name="Hori S."/>
            <person name="Arai W."/>
            <person name="Tsubouchi T."/>
            <person name="Morono Y."/>
            <person name="Uchiyama I."/>
            <person name="Ito T."/>
            <person name="Fujiyama A."/>
            <person name="Inagaki F."/>
            <person name="Takami H."/>
        </authorList>
    </citation>
    <scope>NUCLEOTIDE SEQUENCE</scope>
    <source>
        <strain evidence="2">Expedition CK06-06</strain>
    </source>
</reference>
<gene>
    <name evidence="2" type="ORF">S01H1_10161</name>
</gene>
<comment type="caution">
    <text evidence="2">The sequence shown here is derived from an EMBL/GenBank/DDBJ whole genome shotgun (WGS) entry which is preliminary data.</text>
</comment>
<evidence type="ECO:0000256" key="1">
    <source>
        <dbReference type="SAM" id="Phobius"/>
    </source>
</evidence>